<comment type="similarity">
    <text evidence="2">Belongs to the AB hydrolase superfamily. Epoxide hydrolase family.</text>
</comment>
<evidence type="ECO:0000256" key="2">
    <source>
        <dbReference type="ARBA" id="ARBA00038334"/>
    </source>
</evidence>
<comment type="caution">
    <text evidence="4">The sequence shown here is derived from an EMBL/GenBank/DDBJ whole genome shotgun (WGS) entry which is preliminary data.</text>
</comment>
<reference evidence="4 5" key="1">
    <citation type="submission" date="2024-06" db="EMBL/GenBank/DDBJ databases">
        <authorList>
            <person name="Kraege A."/>
            <person name="Thomma B."/>
        </authorList>
    </citation>
    <scope>NUCLEOTIDE SEQUENCE [LARGE SCALE GENOMIC DNA]</scope>
</reference>
<name>A0ABP1FUY3_9CHLO</name>
<sequence>MKLKVNDITLNVLVEGDDKAPPVLLLHGFPDSSKLWSGQIKPLVDAGYKVIVPDLRGFGESEAPTETSAYKMSNGISDVTALLDELKVDKCKVVGHDFGAALAWGLAISQPDRVERLCVISVGHMGAYFSAGGIDQKKASWYMLLFVQEGTAERLLQAQDWQLLKAITSPGVPDDALQAYVTDLSRPGRLTAGLNWYRANHNMESFVALEPNNDIPGVQMPTMGIWPTGDHYCLEVQMLASESKVPKGCWRYERLESPSHWAPRDKPQEVCALLLDFFKQDFPQNKL</sequence>
<dbReference type="InterPro" id="IPR000639">
    <property type="entry name" value="Epox_hydrolase-like"/>
</dbReference>
<dbReference type="PRINTS" id="PR00111">
    <property type="entry name" value="ABHYDROLASE"/>
</dbReference>
<gene>
    <name evidence="4" type="primary">g6252</name>
    <name evidence="4" type="ORF">VP750_LOCUS5357</name>
</gene>
<dbReference type="InterPro" id="IPR029058">
    <property type="entry name" value="AB_hydrolase_fold"/>
</dbReference>
<dbReference type="Gene3D" id="3.40.50.1820">
    <property type="entry name" value="alpha/beta hydrolase"/>
    <property type="match status" value="1"/>
</dbReference>
<dbReference type="PRINTS" id="PR00412">
    <property type="entry name" value="EPOXHYDRLASE"/>
</dbReference>
<dbReference type="Pfam" id="PF00561">
    <property type="entry name" value="Abhydrolase_1"/>
    <property type="match status" value="1"/>
</dbReference>
<dbReference type="InterPro" id="IPR000073">
    <property type="entry name" value="AB_hydrolase_1"/>
</dbReference>
<keyword evidence="1" id="KW-0378">Hydrolase</keyword>
<organism evidence="4 5">
    <name type="scientific">Coccomyxa viridis</name>
    <dbReference type="NCBI Taxonomy" id="1274662"/>
    <lineage>
        <taxon>Eukaryota</taxon>
        <taxon>Viridiplantae</taxon>
        <taxon>Chlorophyta</taxon>
        <taxon>core chlorophytes</taxon>
        <taxon>Trebouxiophyceae</taxon>
        <taxon>Trebouxiophyceae incertae sedis</taxon>
        <taxon>Coccomyxaceae</taxon>
        <taxon>Coccomyxa</taxon>
    </lineage>
</organism>
<proteinExistence type="inferred from homology"/>
<evidence type="ECO:0000313" key="5">
    <source>
        <dbReference type="Proteomes" id="UP001497392"/>
    </source>
</evidence>
<accession>A0ABP1FUY3</accession>
<feature type="domain" description="AB hydrolase-1" evidence="3">
    <location>
        <begin position="21"/>
        <end position="262"/>
    </location>
</feature>
<dbReference type="SUPFAM" id="SSF53474">
    <property type="entry name" value="alpha/beta-Hydrolases"/>
    <property type="match status" value="1"/>
</dbReference>
<dbReference type="PANTHER" id="PTHR43329">
    <property type="entry name" value="EPOXIDE HYDROLASE"/>
    <property type="match status" value="1"/>
</dbReference>
<dbReference type="EMBL" id="CAXHTA020000009">
    <property type="protein sequence ID" value="CAL5223698.1"/>
    <property type="molecule type" value="Genomic_DNA"/>
</dbReference>
<dbReference type="Proteomes" id="UP001497392">
    <property type="component" value="Unassembled WGS sequence"/>
</dbReference>
<protein>
    <submittedName>
        <fullName evidence="4">G6252 protein</fullName>
    </submittedName>
</protein>
<evidence type="ECO:0000313" key="4">
    <source>
        <dbReference type="EMBL" id="CAL5223698.1"/>
    </source>
</evidence>
<keyword evidence="5" id="KW-1185">Reference proteome</keyword>
<evidence type="ECO:0000256" key="1">
    <source>
        <dbReference type="ARBA" id="ARBA00022801"/>
    </source>
</evidence>
<evidence type="ECO:0000259" key="3">
    <source>
        <dbReference type="Pfam" id="PF00561"/>
    </source>
</evidence>